<proteinExistence type="predicted"/>
<dbReference type="Gene3D" id="1.10.10.60">
    <property type="entry name" value="Homeodomain-like"/>
    <property type="match status" value="1"/>
</dbReference>
<dbReference type="InterPro" id="IPR009057">
    <property type="entry name" value="Homeodomain-like_sf"/>
</dbReference>
<comment type="subcellular location">
    <subcellularLocation>
        <location evidence="1 5 6">Nucleus</location>
    </subcellularLocation>
</comment>
<name>A0AA85JU76_TRIRE</name>
<reference evidence="8" key="1">
    <citation type="submission" date="2022-06" db="EMBL/GenBank/DDBJ databases">
        <authorList>
            <person name="Berger JAMES D."/>
            <person name="Berger JAMES D."/>
        </authorList>
    </citation>
    <scope>NUCLEOTIDE SEQUENCE [LARGE SCALE GENOMIC DNA]</scope>
</reference>
<dbReference type="AlphaFoldDB" id="A0AA85JU76"/>
<evidence type="ECO:0000256" key="2">
    <source>
        <dbReference type="ARBA" id="ARBA00023125"/>
    </source>
</evidence>
<dbReference type="Gene3D" id="2.10.110.10">
    <property type="entry name" value="Cysteine Rich Protein"/>
    <property type="match status" value="2"/>
</dbReference>
<accession>A0AA85JU76</accession>
<dbReference type="PANTHER" id="PTHR24208:SF127">
    <property type="entry name" value="LIM_HOMEOBOX PROTEIN AWH"/>
    <property type="match status" value="1"/>
</dbReference>
<dbReference type="GO" id="GO:0000977">
    <property type="term" value="F:RNA polymerase II transcription regulatory region sequence-specific DNA binding"/>
    <property type="evidence" value="ECO:0007669"/>
    <property type="project" value="TreeGrafter"/>
</dbReference>
<dbReference type="SUPFAM" id="SSF46689">
    <property type="entry name" value="Homeodomain-like"/>
    <property type="match status" value="1"/>
</dbReference>
<keyword evidence="3 5" id="KW-0371">Homeobox</keyword>
<dbReference type="CDD" id="cd00086">
    <property type="entry name" value="homeodomain"/>
    <property type="match status" value="1"/>
</dbReference>
<keyword evidence="8" id="KW-1185">Reference proteome</keyword>
<keyword evidence="2 5" id="KW-0238">DNA-binding</keyword>
<evidence type="ECO:0000256" key="6">
    <source>
        <dbReference type="RuleBase" id="RU000682"/>
    </source>
</evidence>
<organism evidence="8 9">
    <name type="scientific">Trichobilharzia regenti</name>
    <name type="common">Nasal bird schistosome</name>
    <dbReference type="NCBI Taxonomy" id="157069"/>
    <lineage>
        <taxon>Eukaryota</taxon>
        <taxon>Metazoa</taxon>
        <taxon>Spiralia</taxon>
        <taxon>Lophotrochozoa</taxon>
        <taxon>Platyhelminthes</taxon>
        <taxon>Trematoda</taxon>
        <taxon>Digenea</taxon>
        <taxon>Strigeidida</taxon>
        <taxon>Schistosomatoidea</taxon>
        <taxon>Schistosomatidae</taxon>
        <taxon>Trichobilharzia</taxon>
    </lineage>
</organism>
<dbReference type="GO" id="GO:0030182">
    <property type="term" value="P:neuron differentiation"/>
    <property type="evidence" value="ECO:0007669"/>
    <property type="project" value="TreeGrafter"/>
</dbReference>
<sequence length="678" mass="76414">MSDENQKRYSKDMAYSNELQCKGCKHQIRDRILILLVKKDKTMNYDNVKLKGGQCKLDKPMNILSKEVQLNNQPEIYHVHCLNCFECGDRLAFGDEKCWIHHENKVICVNCRTRFKQCGRCQLQVPEDVKCGRQLYQGDKCGIFNNDVFCYEHYVTKCLSLKLLHFDADTTSNMNAVVSCQADKLQPFLIDQDNFTVGMNEDRDNQNFNQNQMYMSNNSKPKSDRMTSSNTICNTLPGSLQFNQSTSSNKQNDNFLATSNYSASNHLQGVSNPLVNSTNLNPIENCSSSDNWYSLDGSMISEEVLLNNSDISLGLAENGHSVDSSTSSNCSVHSKSKRIRTSFTPDQLAILQANFDVEANPDGQELERIASMAKLNKRVTQVWFQNARARKKKIECRGHLGGQHDPISLSSLACCLSDPIGAEEFYDNSKENIPSVNMKERHLLTNNNETTNSDQLYERQSKEKVDFFNEINSITKNNNNNICDDDHHNNNNGKHFADNQCCRLDGLYSNSCIDHGSLITNGNELHFSNMNSFMENDMIVNKLLANTNPFGKFPFPAPYGHCMPLTDTIPHHCDHPERNNNERNSNIIKSVVTSISASNYNSDSNNNSVNITPISVNSGEIGIIEDINMSVYSQNSISASRCGPKQNVYTDQNIFNSIPSNHRSSNNFYIPAIALPTN</sequence>
<evidence type="ECO:0000256" key="1">
    <source>
        <dbReference type="ARBA" id="ARBA00004123"/>
    </source>
</evidence>
<evidence type="ECO:0000313" key="9">
    <source>
        <dbReference type="WBParaSite" id="TREG1_41980.1"/>
    </source>
</evidence>
<evidence type="ECO:0000256" key="3">
    <source>
        <dbReference type="ARBA" id="ARBA00023155"/>
    </source>
</evidence>
<evidence type="ECO:0000313" key="8">
    <source>
        <dbReference type="Proteomes" id="UP000050795"/>
    </source>
</evidence>
<dbReference type="PANTHER" id="PTHR24208">
    <property type="entry name" value="LIM/HOMEOBOX PROTEIN LHX"/>
    <property type="match status" value="1"/>
</dbReference>
<evidence type="ECO:0000256" key="5">
    <source>
        <dbReference type="PROSITE-ProRule" id="PRU00108"/>
    </source>
</evidence>
<reference evidence="9" key="2">
    <citation type="submission" date="2023-11" db="UniProtKB">
        <authorList>
            <consortium name="WormBaseParasite"/>
        </authorList>
    </citation>
    <scope>IDENTIFICATION</scope>
</reference>
<dbReference type="PROSITE" id="PS50071">
    <property type="entry name" value="HOMEOBOX_2"/>
    <property type="match status" value="1"/>
</dbReference>
<dbReference type="SMART" id="SM00389">
    <property type="entry name" value="HOX"/>
    <property type="match status" value="1"/>
</dbReference>
<dbReference type="Pfam" id="PF00046">
    <property type="entry name" value="Homeodomain"/>
    <property type="match status" value="1"/>
</dbReference>
<dbReference type="CDD" id="cd08368">
    <property type="entry name" value="LIM"/>
    <property type="match status" value="1"/>
</dbReference>
<protein>
    <recommendedName>
        <fullName evidence="7">Homeobox domain-containing protein</fullName>
    </recommendedName>
</protein>
<keyword evidence="4 5" id="KW-0539">Nucleus</keyword>
<dbReference type="InterPro" id="IPR050453">
    <property type="entry name" value="LIM_Homeobox_TF"/>
</dbReference>
<feature type="DNA-binding region" description="Homeobox" evidence="5">
    <location>
        <begin position="336"/>
        <end position="395"/>
    </location>
</feature>
<evidence type="ECO:0000256" key="4">
    <source>
        <dbReference type="ARBA" id="ARBA00023242"/>
    </source>
</evidence>
<dbReference type="GO" id="GO:0005634">
    <property type="term" value="C:nucleus"/>
    <property type="evidence" value="ECO:0007669"/>
    <property type="project" value="UniProtKB-SubCell"/>
</dbReference>
<evidence type="ECO:0000259" key="7">
    <source>
        <dbReference type="PROSITE" id="PS50071"/>
    </source>
</evidence>
<dbReference type="GO" id="GO:0000981">
    <property type="term" value="F:DNA-binding transcription factor activity, RNA polymerase II-specific"/>
    <property type="evidence" value="ECO:0007669"/>
    <property type="project" value="TreeGrafter"/>
</dbReference>
<dbReference type="Proteomes" id="UP000050795">
    <property type="component" value="Unassembled WGS sequence"/>
</dbReference>
<feature type="domain" description="Homeobox" evidence="7">
    <location>
        <begin position="334"/>
        <end position="394"/>
    </location>
</feature>
<dbReference type="WBParaSite" id="TREG1_41980.1">
    <property type="protein sequence ID" value="TREG1_41980.1"/>
    <property type="gene ID" value="TREG1_41980"/>
</dbReference>
<dbReference type="InterPro" id="IPR001356">
    <property type="entry name" value="HD"/>
</dbReference>